<name>C1A0G8_RHOE4</name>
<feature type="domain" description="O-acyltransferase WSD1-like N-terminal" evidence="12">
    <location>
        <begin position="15"/>
        <end position="269"/>
    </location>
</feature>
<dbReference type="Gene3D" id="3.30.559.10">
    <property type="entry name" value="Chloramphenicol acetyltransferase-like domain"/>
    <property type="match status" value="1"/>
</dbReference>
<dbReference type="KEGG" id="rer:RER_33950"/>
<dbReference type="InterPro" id="IPR009721">
    <property type="entry name" value="O-acyltransferase_WSD1_C"/>
</dbReference>
<reference evidence="14 15" key="2">
    <citation type="journal article" date="2006" name="Environ. Microbiol.">
        <title>Sequence analysis of three plasmids harboured in Rhodococcus erythropolis strain PR4.</title>
        <authorList>
            <person name="Sekine M."/>
            <person name="Tanikawa S."/>
            <person name="Omata S."/>
            <person name="Saito M."/>
            <person name="Fujisawa T."/>
            <person name="Tsukatani N."/>
            <person name="Tajima T."/>
            <person name="Sekigawa T."/>
            <person name="Kosugi H."/>
            <person name="Matsuo Y."/>
            <person name="Nishiko R."/>
            <person name="Imamura K."/>
            <person name="Ito M."/>
            <person name="Narita H."/>
            <person name="Tago S."/>
            <person name="Fujita N."/>
            <person name="Harayama S."/>
        </authorList>
    </citation>
    <scope>NUCLEOTIDE SEQUENCE [LARGE SCALE GENOMIC DNA]</scope>
    <source>
        <strain evidence="15">PR4 / NBRC 100887</strain>
    </source>
</reference>
<keyword evidence="8" id="KW-0443">Lipid metabolism</keyword>
<evidence type="ECO:0000259" key="12">
    <source>
        <dbReference type="Pfam" id="PF03007"/>
    </source>
</evidence>
<dbReference type="GO" id="GO:0019432">
    <property type="term" value="P:triglyceride biosynthetic process"/>
    <property type="evidence" value="ECO:0007669"/>
    <property type="project" value="UniProtKB-UniPathway"/>
</dbReference>
<evidence type="ECO:0000256" key="9">
    <source>
        <dbReference type="ARBA" id="ARBA00023315"/>
    </source>
</evidence>
<evidence type="ECO:0000313" key="15">
    <source>
        <dbReference type="Proteomes" id="UP000002204"/>
    </source>
</evidence>
<evidence type="ECO:0000256" key="5">
    <source>
        <dbReference type="ARBA" id="ARBA00022516"/>
    </source>
</evidence>
<dbReference type="Proteomes" id="UP000002204">
    <property type="component" value="Chromosome"/>
</dbReference>
<dbReference type="GO" id="GO:0004144">
    <property type="term" value="F:diacylglycerol O-acyltransferase activity"/>
    <property type="evidence" value="ECO:0007669"/>
    <property type="project" value="UniProtKB-EC"/>
</dbReference>
<comment type="similarity">
    <text evidence="3">Belongs to the long-chain O-acyltransferase family.</text>
</comment>
<gene>
    <name evidence="14" type="ordered locus">RER_33950</name>
</gene>
<evidence type="ECO:0000256" key="3">
    <source>
        <dbReference type="ARBA" id="ARBA00009587"/>
    </source>
</evidence>
<dbReference type="Pfam" id="PF03007">
    <property type="entry name" value="WS_DGAT_cat"/>
    <property type="match status" value="1"/>
</dbReference>
<dbReference type="Pfam" id="PF06974">
    <property type="entry name" value="WS_DGAT_C"/>
    <property type="match status" value="1"/>
</dbReference>
<dbReference type="HOGENOM" id="CLU_024186_2_0_11"/>
<evidence type="ECO:0000256" key="7">
    <source>
        <dbReference type="ARBA" id="ARBA00022798"/>
    </source>
</evidence>
<dbReference type="PANTHER" id="PTHR31650">
    <property type="entry name" value="O-ACYLTRANSFERASE (WSD1-LIKE) FAMILY PROTEIN"/>
    <property type="match status" value="1"/>
</dbReference>
<evidence type="ECO:0000256" key="8">
    <source>
        <dbReference type="ARBA" id="ARBA00023098"/>
    </source>
</evidence>
<dbReference type="EMBL" id="AP008957">
    <property type="protein sequence ID" value="BAH34103.1"/>
    <property type="molecule type" value="Genomic_DNA"/>
</dbReference>
<dbReference type="GO" id="GO:0051701">
    <property type="term" value="P:biological process involved in interaction with host"/>
    <property type="evidence" value="ECO:0007669"/>
    <property type="project" value="TreeGrafter"/>
</dbReference>
<feature type="domain" description="O-acyltransferase WSD1 C-terminal" evidence="13">
    <location>
        <begin position="309"/>
        <end position="444"/>
    </location>
</feature>
<proteinExistence type="inferred from homology"/>
<dbReference type="PANTHER" id="PTHR31650:SF1">
    <property type="entry name" value="WAX ESTER SYNTHASE_DIACYLGLYCEROL ACYLTRANSFERASE 4-RELATED"/>
    <property type="match status" value="1"/>
</dbReference>
<organism evidence="14 15">
    <name type="scientific">Rhodococcus erythropolis (strain PR4 / NBRC 100887)</name>
    <dbReference type="NCBI Taxonomy" id="234621"/>
    <lineage>
        <taxon>Bacteria</taxon>
        <taxon>Bacillati</taxon>
        <taxon>Actinomycetota</taxon>
        <taxon>Actinomycetes</taxon>
        <taxon>Mycobacteriales</taxon>
        <taxon>Nocardiaceae</taxon>
        <taxon>Rhodococcus</taxon>
        <taxon>Rhodococcus erythropolis group</taxon>
    </lineage>
</organism>
<keyword evidence="9" id="KW-0012">Acyltransferase</keyword>
<dbReference type="InterPro" id="IPR045034">
    <property type="entry name" value="O-acyltransferase_WSD1-like"/>
</dbReference>
<dbReference type="eggNOG" id="COG1020">
    <property type="taxonomic scope" value="Bacteria"/>
</dbReference>
<comment type="pathway">
    <text evidence="1">Glycerolipid metabolism; triacylglycerol biosynthesis.</text>
</comment>
<dbReference type="SUPFAM" id="SSF52777">
    <property type="entry name" value="CoA-dependent acyltransferases"/>
    <property type="match status" value="2"/>
</dbReference>
<evidence type="ECO:0000256" key="4">
    <source>
        <dbReference type="ARBA" id="ARBA00013244"/>
    </source>
</evidence>
<evidence type="ECO:0000259" key="13">
    <source>
        <dbReference type="Pfam" id="PF06974"/>
    </source>
</evidence>
<dbReference type="GO" id="GO:0005886">
    <property type="term" value="C:plasma membrane"/>
    <property type="evidence" value="ECO:0007669"/>
    <property type="project" value="TreeGrafter"/>
</dbReference>
<dbReference type="UniPathway" id="UPA00282"/>
<keyword evidence="5" id="KW-0444">Lipid biosynthesis</keyword>
<dbReference type="GO" id="GO:0006071">
    <property type="term" value="P:glycerol metabolic process"/>
    <property type="evidence" value="ECO:0007669"/>
    <property type="project" value="UniProtKB-KW"/>
</dbReference>
<evidence type="ECO:0000256" key="6">
    <source>
        <dbReference type="ARBA" id="ARBA00022679"/>
    </source>
</evidence>
<protein>
    <recommendedName>
        <fullName evidence="4">diacylglycerol O-acyltransferase</fullName>
        <ecNumber evidence="4">2.3.1.20</ecNumber>
    </recommendedName>
</protein>
<keyword evidence="7" id="KW-0319">Glycerol metabolism</keyword>
<comment type="catalytic activity">
    <reaction evidence="10">
        <text>an acyl-CoA + a 1,2-diacyl-sn-glycerol = a triacyl-sn-glycerol + CoA</text>
        <dbReference type="Rhea" id="RHEA:10868"/>
        <dbReference type="ChEBI" id="CHEBI:17815"/>
        <dbReference type="ChEBI" id="CHEBI:57287"/>
        <dbReference type="ChEBI" id="CHEBI:58342"/>
        <dbReference type="ChEBI" id="CHEBI:64615"/>
        <dbReference type="EC" id="2.3.1.20"/>
    </reaction>
</comment>
<dbReference type="EC" id="2.3.1.20" evidence="4"/>
<dbReference type="AlphaFoldDB" id="C1A0G8"/>
<evidence type="ECO:0000256" key="1">
    <source>
        <dbReference type="ARBA" id="ARBA00004771"/>
    </source>
</evidence>
<keyword evidence="6" id="KW-0808">Transferase</keyword>
<evidence type="ECO:0000256" key="10">
    <source>
        <dbReference type="ARBA" id="ARBA00048109"/>
    </source>
</evidence>
<dbReference type="InterPro" id="IPR023213">
    <property type="entry name" value="CAT-like_dom_sf"/>
</dbReference>
<dbReference type="InterPro" id="IPR004255">
    <property type="entry name" value="O-acyltransferase_WSD1_N"/>
</dbReference>
<accession>C1A0G8</accession>
<dbReference type="GO" id="GO:0001666">
    <property type="term" value="P:response to hypoxia"/>
    <property type="evidence" value="ECO:0007669"/>
    <property type="project" value="TreeGrafter"/>
</dbReference>
<evidence type="ECO:0000313" key="14">
    <source>
        <dbReference type="EMBL" id="BAH34103.1"/>
    </source>
</evidence>
<reference evidence="15" key="1">
    <citation type="submission" date="2005-03" db="EMBL/GenBank/DDBJ databases">
        <title>Comparison of the complete genome sequences of Rhodococcus erythropolis PR4 and Rhodococcus opacus B4.</title>
        <authorList>
            <person name="Takarada H."/>
            <person name="Sekine M."/>
            <person name="Hosoyama A."/>
            <person name="Yamada R."/>
            <person name="Fujisawa T."/>
            <person name="Omata S."/>
            <person name="Shimizu A."/>
            <person name="Tsukatani N."/>
            <person name="Tanikawa S."/>
            <person name="Fujita N."/>
            <person name="Harayama S."/>
        </authorList>
    </citation>
    <scope>NUCLEOTIDE SEQUENCE [LARGE SCALE GENOMIC DNA]</scope>
    <source>
        <strain evidence="15">PR4 / NBRC 100887</strain>
    </source>
</reference>
<evidence type="ECO:0000256" key="2">
    <source>
        <dbReference type="ARBA" id="ARBA00005189"/>
    </source>
</evidence>
<dbReference type="GO" id="GO:0071731">
    <property type="term" value="P:response to nitric oxide"/>
    <property type="evidence" value="ECO:0007669"/>
    <property type="project" value="TreeGrafter"/>
</dbReference>
<evidence type="ECO:0000256" key="11">
    <source>
        <dbReference type="SAM" id="MobiDB-lite"/>
    </source>
</evidence>
<feature type="region of interest" description="Disordered" evidence="11">
    <location>
        <begin position="164"/>
        <end position="186"/>
    </location>
</feature>
<sequence>MNRVAMSGATERSMTQTDLMSWRMEADPVLRSTIVSIIVLDRLPDHERLTAAMNHAIDVVPIFRCKAVARQFPWSPPLWVDDADFDLSWHLRRSSVPPPGGWKGVLDFARMSGMAAFDKDRPLWELTVLDGLGGGATAMVVKVHHSLTDGVGGMQLTREIADDTRAGGSSQDGHEFRPPVVRSTPGDSRAAMAEAVARRAAHAVRHPAATMHDVVRIFGSTARMTRPATRTMSPVMTARSTRRGFGVIEFPVAALTAAAAGTQCSVNDAFLAALLLGMAGYHRGHGDVPNQLMVTLPISLRDSRDPLGGNRITLARFALPVDIADPEKLIRRVHVIVESWRNEPAIPLSPHLARMLNLLPVAVTGDMLKHMDFVASNVVGSSTPLYLAGARIIRQFAFSPTLGSAFNATLMSYASHVCVGINVDVRAVPDQPALMTAVSEGFRAVLALGTRHTDATVTTSY</sequence>
<comment type="pathway">
    <text evidence="2">Lipid metabolism.</text>
</comment>